<dbReference type="Proteomes" id="UP001194580">
    <property type="component" value="Unassembled WGS sequence"/>
</dbReference>
<organism evidence="2 3">
    <name type="scientific">Linnemannia exigua</name>
    <dbReference type="NCBI Taxonomy" id="604196"/>
    <lineage>
        <taxon>Eukaryota</taxon>
        <taxon>Fungi</taxon>
        <taxon>Fungi incertae sedis</taxon>
        <taxon>Mucoromycota</taxon>
        <taxon>Mortierellomycotina</taxon>
        <taxon>Mortierellomycetes</taxon>
        <taxon>Mortierellales</taxon>
        <taxon>Mortierellaceae</taxon>
        <taxon>Linnemannia</taxon>
    </lineage>
</organism>
<keyword evidence="1" id="KW-1133">Transmembrane helix</keyword>
<name>A0AAD4DC93_9FUNG</name>
<evidence type="ECO:0000313" key="3">
    <source>
        <dbReference type="Proteomes" id="UP001194580"/>
    </source>
</evidence>
<keyword evidence="3" id="KW-1185">Reference proteome</keyword>
<protein>
    <submittedName>
        <fullName evidence="2">Uncharacterized protein</fullName>
    </submittedName>
</protein>
<dbReference type="AlphaFoldDB" id="A0AAD4DC93"/>
<sequence length="92" mass="9738">MVTYDAKSPDKNDDRYISGFAMFGSVFLLPALGVSLLVACGVGLVSLVGYVCYVTACGLLGIIWGGGDMRAGQQQMRETKQRADEGGRRAAS</sequence>
<feature type="transmembrane region" description="Helical" evidence="1">
    <location>
        <begin position="44"/>
        <end position="67"/>
    </location>
</feature>
<accession>A0AAD4DC93</accession>
<reference evidence="2" key="1">
    <citation type="journal article" date="2020" name="Fungal Divers.">
        <title>Resolving the Mortierellaceae phylogeny through synthesis of multi-gene phylogenetics and phylogenomics.</title>
        <authorList>
            <person name="Vandepol N."/>
            <person name="Liber J."/>
            <person name="Desiro A."/>
            <person name="Na H."/>
            <person name="Kennedy M."/>
            <person name="Barry K."/>
            <person name="Grigoriev I.V."/>
            <person name="Miller A.N."/>
            <person name="O'Donnell K."/>
            <person name="Stajich J.E."/>
            <person name="Bonito G."/>
        </authorList>
    </citation>
    <scope>NUCLEOTIDE SEQUENCE</scope>
    <source>
        <strain evidence="2">NRRL 28262</strain>
    </source>
</reference>
<keyword evidence="1" id="KW-0812">Transmembrane</keyword>
<evidence type="ECO:0000256" key="1">
    <source>
        <dbReference type="SAM" id="Phobius"/>
    </source>
</evidence>
<gene>
    <name evidence="2" type="ORF">BGZ95_009861</name>
</gene>
<feature type="transmembrane region" description="Helical" evidence="1">
    <location>
        <begin position="16"/>
        <end position="38"/>
    </location>
</feature>
<comment type="caution">
    <text evidence="2">The sequence shown here is derived from an EMBL/GenBank/DDBJ whole genome shotgun (WGS) entry which is preliminary data.</text>
</comment>
<evidence type="ECO:0000313" key="2">
    <source>
        <dbReference type="EMBL" id="KAG0274374.1"/>
    </source>
</evidence>
<proteinExistence type="predicted"/>
<keyword evidence="1" id="KW-0472">Membrane</keyword>
<dbReference type="EMBL" id="JAAAIL010000613">
    <property type="protein sequence ID" value="KAG0274374.1"/>
    <property type="molecule type" value="Genomic_DNA"/>
</dbReference>